<organism evidence="1">
    <name type="scientific">Anguilla anguilla</name>
    <name type="common">European freshwater eel</name>
    <name type="synonym">Muraena anguilla</name>
    <dbReference type="NCBI Taxonomy" id="7936"/>
    <lineage>
        <taxon>Eukaryota</taxon>
        <taxon>Metazoa</taxon>
        <taxon>Chordata</taxon>
        <taxon>Craniata</taxon>
        <taxon>Vertebrata</taxon>
        <taxon>Euteleostomi</taxon>
        <taxon>Actinopterygii</taxon>
        <taxon>Neopterygii</taxon>
        <taxon>Teleostei</taxon>
        <taxon>Anguilliformes</taxon>
        <taxon>Anguillidae</taxon>
        <taxon>Anguilla</taxon>
    </lineage>
</organism>
<dbReference type="AlphaFoldDB" id="A0A0E9UV12"/>
<sequence length="48" mass="5353">MSREKPGKLTQIKSCASSMHNVSCYNGNKLREKETFVLYTVDLFGLAG</sequence>
<reference evidence="1" key="2">
    <citation type="journal article" date="2015" name="Fish Shellfish Immunol.">
        <title>Early steps in the European eel (Anguilla anguilla)-Vibrio vulnificus interaction in the gills: Role of the RtxA13 toxin.</title>
        <authorList>
            <person name="Callol A."/>
            <person name="Pajuelo D."/>
            <person name="Ebbesson L."/>
            <person name="Teles M."/>
            <person name="MacKenzie S."/>
            <person name="Amaro C."/>
        </authorList>
    </citation>
    <scope>NUCLEOTIDE SEQUENCE</scope>
</reference>
<dbReference type="EMBL" id="GBXM01038920">
    <property type="protein sequence ID" value="JAH69657.1"/>
    <property type="molecule type" value="Transcribed_RNA"/>
</dbReference>
<name>A0A0E9UV12_ANGAN</name>
<protein>
    <submittedName>
        <fullName evidence="1">Uncharacterized protein</fullName>
    </submittedName>
</protein>
<reference evidence="1" key="1">
    <citation type="submission" date="2014-11" db="EMBL/GenBank/DDBJ databases">
        <authorList>
            <person name="Amaro Gonzalez C."/>
        </authorList>
    </citation>
    <scope>NUCLEOTIDE SEQUENCE</scope>
</reference>
<evidence type="ECO:0000313" key="1">
    <source>
        <dbReference type="EMBL" id="JAH69657.1"/>
    </source>
</evidence>
<proteinExistence type="predicted"/>
<accession>A0A0E9UV12</accession>